<reference evidence="1" key="1">
    <citation type="journal article" date="2014" name="Front. Microbiol.">
        <title>High frequency of phylogenetically diverse reductive dehalogenase-homologous genes in deep subseafloor sedimentary metagenomes.</title>
        <authorList>
            <person name="Kawai M."/>
            <person name="Futagami T."/>
            <person name="Toyoda A."/>
            <person name="Takaki Y."/>
            <person name="Nishi S."/>
            <person name="Hori S."/>
            <person name="Arai W."/>
            <person name="Tsubouchi T."/>
            <person name="Morono Y."/>
            <person name="Uchiyama I."/>
            <person name="Ito T."/>
            <person name="Fujiyama A."/>
            <person name="Inagaki F."/>
            <person name="Takami H."/>
        </authorList>
    </citation>
    <scope>NUCLEOTIDE SEQUENCE</scope>
    <source>
        <strain evidence="1">Expedition CK06-06</strain>
    </source>
</reference>
<proteinExistence type="predicted"/>
<comment type="caution">
    <text evidence="1">The sequence shown here is derived from an EMBL/GenBank/DDBJ whole genome shotgun (WGS) entry which is preliminary data.</text>
</comment>
<organism evidence="1">
    <name type="scientific">marine sediment metagenome</name>
    <dbReference type="NCBI Taxonomy" id="412755"/>
    <lineage>
        <taxon>unclassified sequences</taxon>
        <taxon>metagenomes</taxon>
        <taxon>ecological metagenomes</taxon>
    </lineage>
</organism>
<name>X1CVS2_9ZZZZ</name>
<protein>
    <submittedName>
        <fullName evidence="1">Uncharacterized protein</fullName>
    </submittedName>
</protein>
<dbReference type="AlphaFoldDB" id="X1CVS2"/>
<gene>
    <name evidence="1" type="ORF">S01H4_22574</name>
</gene>
<dbReference type="EMBL" id="BART01010365">
    <property type="protein sequence ID" value="GAG88291.1"/>
    <property type="molecule type" value="Genomic_DNA"/>
</dbReference>
<accession>X1CVS2</accession>
<sequence length="77" mass="8791">MITKETHAMAINAKFFDTTIKTMTELPIIPTDNLYVKLQQEGCNAYTFLPSLAIQRAGYSDIENAHLDWDKIPQVNF</sequence>
<evidence type="ECO:0000313" key="1">
    <source>
        <dbReference type="EMBL" id="GAG88291.1"/>
    </source>
</evidence>